<sequence length="192" mass="22332">MKSTIKKKTYKAIYRLLDKVSPLSVDCGGLCSAACCNCGGDGLQEDSLDFDMGIYLLPGEEKLFTRKEPWLKWSVEDAEDYEFPDSWHGKIYFTRCKTPPHCPREMRPLQCRFFPLAPYLTETGDFTLIWSPVELPYQCPLIQEKMELEPSFIKATHTVWKRLIKDPLIFDLVEMDSKSYRKDSRSQIQEVL</sequence>
<protein>
    <submittedName>
        <fullName evidence="1">Uncharacterized protein</fullName>
    </submittedName>
</protein>
<gene>
    <name evidence="1" type="ORF">KCX82_02460</name>
</gene>
<dbReference type="RefSeq" id="WP_227016849.1">
    <property type="nucleotide sequence ID" value="NZ_JAGSND010000001.1"/>
</dbReference>
<accession>A0A8J7VX87</accession>
<comment type="caution">
    <text evidence="1">The sequence shown here is derived from an EMBL/GenBank/DDBJ whole genome shotgun (WGS) entry which is preliminary data.</text>
</comment>
<name>A0A8J7VX87_9FIRM</name>
<proteinExistence type="predicted"/>
<keyword evidence="2" id="KW-1185">Reference proteome</keyword>
<dbReference type="AlphaFoldDB" id="A0A8J7VX87"/>
<dbReference type="EMBL" id="JAGSND010000001">
    <property type="protein sequence ID" value="MBR0596729.1"/>
    <property type="molecule type" value="Genomic_DNA"/>
</dbReference>
<dbReference type="Proteomes" id="UP000675664">
    <property type="component" value="Unassembled WGS sequence"/>
</dbReference>
<organism evidence="1 2">
    <name type="scientific">Sinanaerobacter chloroacetimidivorans</name>
    <dbReference type="NCBI Taxonomy" id="2818044"/>
    <lineage>
        <taxon>Bacteria</taxon>
        <taxon>Bacillati</taxon>
        <taxon>Bacillota</taxon>
        <taxon>Clostridia</taxon>
        <taxon>Peptostreptococcales</taxon>
        <taxon>Anaerovoracaceae</taxon>
        <taxon>Sinanaerobacter</taxon>
    </lineage>
</organism>
<evidence type="ECO:0000313" key="2">
    <source>
        <dbReference type="Proteomes" id="UP000675664"/>
    </source>
</evidence>
<reference evidence="1" key="2">
    <citation type="submission" date="2021-04" db="EMBL/GenBank/DDBJ databases">
        <authorList>
            <person name="Liu J."/>
        </authorList>
    </citation>
    <scope>NUCLEOTIDE SEQUENCE</scope>
    <source>
        <strain evidence="1">BAD-6</strain>
    </source>
</reference>
<reference evidence="1" key="1">
    <citation type="submission" date="2021-04" db="EMBL/GenBank/DDBJ databases">
        <title>Sinoanaerobacter chloroacetimidivorans sp. nov., an obligate anaerobic bacterium isolated from anaerobic sludge.</title>
        <authorList>
            <person name="Bao Y."/>
        </authorList>
    </citation>
    <scope>NUCLEOTIDE SEQUENCE</scope>
    <source>
        <strain evidence="1">BAD-6</strain>
    </source>
</reference>
<evidence type="ECO:0000313" key="1">
    <source>
        <dbReference type="EMBL" id="MBR0596729.1"/>
    </source>
</evidence>